<dbReference type="Pfam" id="PF11903">
    <property type="entry name" value="ParD_like"/>
    <property type="match status" value="1"/>
</dbReference>
<dbReference type="OrthoDB" id="5422561at2"/>
<comment type="caution">
    <text evidence="2">The sequence shown here is derived from an EMBL/GenBank/DDBJ whole genome shotgun (WGS) entry which is preliminary data.</text>
</comment>
<proteinExistence type="predicted"/>
<reference evidence="2 3" key="1">
    <citation type="submission" date="2012-08" db="EMBL/GenBank/DDBJ databases">
        <title>Whole genome shotgun sequence of Kineosphaera limosa NBRC 100340.</title>
        <authorList>
            <person name="Yoshida I."/>
            <person name="Isaki S."/>
            <person name="Hosoyama A."/>
            <person name="Tsuchikane K."/>
            <person name="Katsumata H."/>
            <person name="Ando Y."/>
            <person name="Ohji S."/>
            <person name="Hamada M."/>
            <person name="Tamura T."/>
            <person name="Yamazoe A."/>
            <person name="Yamazaki S."/>
            <person name="Fujita N."/>
        </authorList>
    </citation>
    <scope>NUCLEOTIDE SEQUENCE [LARGE SCALE GENOMIC DNA]</scope>
    <source>
        <strain evidence="2 3">NBRC 100340</strain>
    </source>
</reference>
<accession>K6VMD1</accession>
<gene>
    <name evidence="2" type="ORF">KILIM_066_00040</name>
</gene>
<evidence type="ECO:0000313" key="2">
    <source>
        <dbReference type="EMBL" id="GAB97363.1"/>
    </source>
</evidence>
<evidence type="ECO:0000313" key="3">
    <source>
        <dbReference type="Proteomes" id="UP000008366"/>
    </source>
</evidence>
<evidence type="ECO:0008006" key="4">
    <source>
        <dbReference type="Google" id="ProtNLM"/>
    </source>
</evidence>
<protein>
    <recommendedName>
        <fullName evidence="4">ParD-like antitoxin of type II toxin-antitoxin system</fullName>
    </recommendedName>
</protein>
<dbReference type="InterPro" id="IPR021831">
    <property type="entry name" value="ParD-like"/>
</dbReference>
<keyword evidence="3" id="KW-1185">Reference proteome</keyword>
<dbReference type="EMBL" id="BAHD01000066">
    <property type="protein sequence ID" value="GAB97363.1"/>
    <property type="molecule type" value="Genomic_DNA"/>
</dbReference>
<dbReference type="AlphaFoldDB" id="K6VMD1"/>
<sequence length="119" mass="13001">MNTMPTRVDGDLWEAAKASGAIASRSATQQINHWARIGRALEASPNVSGRDVRRVLSGITSYDDVGEPEQAVVRVAWEQQMAQRRESLDFAAEFTAQGRSWSEAGDNGAVVRRPSAQDD</sequence>
<organism evidence="2 3">
    <name type="scientific">Kineosphaera limosa NBRC 100340</name>
    <dbReference type="NCBI Taxonomy" id="1184609"/>
    <lineage>
        <taxon>Bacteria</taxon>
        <taxon>Bacillati</taxon>
        <taxon>Actinomycetota</taxon>
        <taxon>Actinomycetes</taxon>
        <taxon>Micrococcales</taxon>
        <taxon>Dermatophilaceae</taxon>
        <taxon>Kineosphaera</taxon>
    </lineage>
</organism>
<dbReference type="eggNOG" id="ENOG5033E4F">
    <property type="taxonomic scope" value="Bacteria"/>
</dbReference>
<evidence type="ECO:0000256" key="1">
    <source>
        <dbReference type="SAM" id="MobiDB-lite"/>
    </source>
</evidence>
<name>K6VMD1_9MICO</name>
<dbReference type="Proteomes" id="UP000008366">
    <property type="component" value="Unassembled WGS sequence"/>
</dbReference>
<feature type="region of interest" description="Disordered" evidence="1">
    <location>
        <begin position="99"/>
        <end position="119"/>
    </location>
</feature>
<dbReference type="RefSeq" id="WP_006593895.1">
    <property type="nucleotide sequence ID" value="NZ_BAHD01000066.1"/>
</dbReference>
<dbReference type="STRING" id="1184609.KILIM_066_00040"/>